<accession>M4B378</accession>
<dbReference type="VEuPathDB" id="FungiDB:HpaG800726"/>
<proteinExistence type="predicted"/>
<reference evidence="2" key="1">
    <citation type="journal article" date="2010" name="Science">
        <title>Signatures of adaptation to obligate biotrophy in the Hyaloperonospora arabidopsidis genome.</title>
        <authorList>
            <person name="Baxter L."/>
            <person name="Tripathy S."/>
            <person name="Ishaque N."/>
            <person name="Boot N."/>
            <person name="Cabral A."/>
            <person name="Kemen E."/>
            <person name="Thines M."/>
            <person name="Ah-Fong A."/>
            <person name="Anderson R."/>
            <person name="Badejoko W."/>
            <person name="Bittner-Eddy P."/>
            <person name="Boore J.L."/>
            <person name="Chibucos M.C."/>
            <person name="Coates M."/>
            <person name="Dehal P."/>
            <person name="Delehaunty K."/>
            <person name="Dong S."/>
            <person name="Downton P."/>
            <person name="Dumas B."/>
            <person name="Fabro G."/>
            <person name="Fronick C."/>
            <person name="Fuerstenberg S.I."/>
            <person name="Fulton L."/>
            <person name="Gaulin E."/>
            <person name="Govers F."/>
            <person name="Hughes L."/>
            <person name="Humphray S."/>
            <person name="Jiang R.H."/>
            <person name="Judelson H."/>
            <person name="Kamoun S."/>
            <person name="Kyung K."/>
            <person name="Meijer H."/>
            <person name="Minx P."/>
            <person name="Morris P."/>
            <person name="Nelson J."/>
            <person name="Phuntumart V."/>
            <person name="Qutob D."/>
            <person name="Rehmany A."/>
            <person name="Rougon-Cardoso A."/>
            <person name="Ryden P."/>
            <person name="Torto-Alalibo T."/>
            <person name="Studholme D."/>
            <person name="Wang Y."/>
            <person name="Win J."/>
            <person name="Wood J."/>
            <person name="Clifton S.W."/>
            <person name="Rogers J."/>
            <person name="Van den Ackerveken G."/>
            <person name="Jones J.D."/>
            <person name="McDowell J.M."/>
            <person name="Beynon J."/>
            <person name="Tyler B.M."/>
        </authorList>
    </citation>
    <scope>NUCLEOTIDE SEQUENCE [LARGE SCALE GENOMIC DNA]</scope>
    <source>
        <strain evidence="2">Emoy2</strain>
    </source>
</reference>
<evidence type="ECO:0008006" key="3">
    <source>
        <dbReference type="Google" id="ProtNLM"/>
    </source>
</evidence>
<dbReference type="AlphaFoldDB" id="M4B378"/>
<organism evidence="1 2">
    <name type="scientific">Hyaloperonospora arabidopsidis (strain Emoy2)</name>
    <name type="common">Downy mildew agent</name>
    <name type="synonym">Peronospora arabidopsidis</name>
    <dbReference type="NCBI Taxonomy" id="559515"/>
    <lineage>
        <taxon>Eukaryota</taxon>
        <taxon>Sar</taxon>
        <taxon>Stramenopiles</taxon>
        <taxon>Oomycota</taxon>
        <taxon>Peronosporomycetes</taxon>
        <taxon>Peronosporales</taxon>
        <taxon>Peronosporaceae</taxon>
        <taxon>Hyaloperonospora</taxon>
    </lineage>
</organism>
<dbReference type="Proteomes" id="UP000011713">
    <property type="component" value="Unassembled WGS sequence"/>
</dbReference>
<reference evidence="1" key="2">
    <citation type="submission" date="2015-06" db="UniProtKB">
        <authorList>
            <consortium name="EnsemblProtists"/>
        </authorList>
    </citation>
    <scope>IDENTIFICATION</scope>
    <source>
        <strain evidence="1">Emoy2</strain>
    </source>
</reference>
<dbReference type="EnsemblProtists" id="HpaT800726">
    <property type="protein sequence ID" value="HpaP800726"/>
    <property type="gene ID" value="HpaG800726"/>
</dbReference>
<sequence>MGHSALSPVWCRIDEANCHLFALFGSAALFQNFVDRAVWICYRVATKQLNLYHAGRTLGNSCCKLLQCKGSKETALHIFWECSTAQACCIQLISHWTGKCATYLVTSNLFSNCGNSQAPPIPRRLSMRLQHRFQGDSTPLQQNFGQIWFFLSSICQENLWSERNAVVSGGFQTSPSASVNHYWERGIRQLETIAIREHRATATAKPYGYPPYARVSHDLAHVKHVNR</sequence>
<dbReference type="EMBL" id="JH598094">
    <property type="status" value="NOT_ANNOTATED_CDS"/>
    <property type="molecule type" value="Genomic_DNA"/>
</dbReference>
<dbReference type="HOGENOM" id="CLU_1221678_0_0_1"/>
<dbReference type="InParanoid" id="M4B378"/>
<protein>
    <recommendedName>
        <fullName evidence="3">RxLR effector candidate protein</fullName>
    </recommendedName>
</protein>
<name>M4B378_HYAAE</name>
<keyword evidence="2" id="KW-1185">Reference proteome</keyword>
<evidence type="ECO:0000313" key="1">
    <source>
        <dbReference type="EnsemblProtists" id="HpaP800726"/>
    </source>
</evidence>
<evidence type="ECO:0000313" key="2">
    <source>
        <dbReference type="Proteomes" id="UP000011713"/>
    </source>
</evidence>